<sequence>MTTVHTVPVRACCGALLSDLCGCSGIPPQITEWPATPASQRLRAIWEEFLRGPATDPANADDSKGQPR</sequence>
<name>A0A7W7MGD6_9ACTN</name>
<proteinExistence type="predicted"/>
<reference evidence="1 2" key="1">
    <citation type="submission" date="2020-08" db="EMBL/GenBank/DDBJ databases">
        <title>Sequencing the genomes of 1000 actinobacteria strains.</title>
        <authorList>
            <person name="Klenk H.-P."/>
        </authorList>
    </citation>
    <scope>NUCLEOTIDE SEQUENCE [LARGE SCALE GENOMIC DNA]</scope>
    <source>
        <strain evidence="1 2">DSM 43150</strain>
    </source>
</reference>
<gene>
    <name evidence="1" type="ORF">BJ964_003337</name>
</gene>
<protein>
    <submittedName>
        <fullName evidence="1">Uncharacterized protein</fullName>
    </submittedName>
</protein>
<dbReference type="Proteomes" id="UP000590511">
    <property type="component" value="Unassembled WGS sequence"/>
</dbReference>
<comment type="caution">
    <text evidence="1">The sequence shown here is derived from an EMBL/GenBank/DDBJ whole genome shotgun (WGS) entry which is preliminary data.</text>
</comment>
<organism evidence="1 2">
    <name type="scientific">Actinoplanes lobatus</name>
    <dbReference type="NCBI Taxonomy" id="113568"/>
    <lineage>
        <taxon>Bacteria</taxon>
        <taxon>Bacillati</taxon>
        <taxon>Actinomycetota</taxon>
        <taxon>Actinomycetes</taxon>
        <taxon>Micromonosporales</taxon>
        <taxon>Micromonosporaceae</taxon>
        <taxon>Actinoplanes</taxon>
    </lineage>
</organism>
<dbReference type="AlphaFoldDB" id="A0A7W7MGD6"/>
<dbReference type="EMBL" id="JACHNC010000001">
    <property type="protein sequence ID" value="MBB4749176.1"/>
    <property type="molecule type" value="Genomic_DNA"/>
</dbReference>
<accession>A0A7W7MGD6</accession>
<evidence type="ECO:0000313" key="2">
    <source>
        <dbReference type="Proteomes" id="UP000590511"/>
    </source>
</evidence>
<dbReference type="RefSeq" id="WP_188121539.1">
    <property type="nucleotide sequence ID" value="NZ_BOMP01000157.1"/>
</dbReference>
<evidence type="ECO:0000313" key="1">
    <source>
        <dbReference type="EMBL" id="MBB4749176.1"/>
    </source>
</evidence>